<evidence type="ECO:0000313" key="5">
    <source>
        <dbReference type="Proteomes" id="UP000663889"/>
    </source>
</evidence>
<name>A0A815GMF5_9BILA</name>
<dbReference type="Pfam" id="PF01408">
    <property type="entry name" value="GFO_IDH_MocA"/>
    <property type="match status" value="1"/>
</dbReference>
<dbReference type="PANTHER" id="PTHR43708">
    <property type="entry name" value="CONSERVED EXPRESSED OXIDOREDUCTASE (EUROFUNG)"/>
    <property type="match status" value="1"/>
</dbReference>
<evidence type="ECO:0008006" key="6">
    <source>
        <dbReference type="Google" id="ProtNLM"/>
    </source>
</evidence>
<dbReference type="InterPro" id="IPR000683">
    <property type="entry name" value="Gfo/Idh/MocA-like_OxRdtase_N"/>
</dbReference>
<evidence type="ECO:0000313" key="4">
    <source>
        <dbReference type="EMBL" id="CAF1341897.1"/>
    </source>
</evidence>
<evidence type="ECO:0000259" key="3">
    <source>
        <dbReference type="Pfam" id="PF22725"/>
    </source>
</evidence>
<dbReference type="Proteomes" id="UP000663889">
    <property type="component" value="Unassembled WGS sequence"/>
</dbReference>
<dbReference type="InterPro" id="IPR051317">
    <property type="entry name" value="Gfo/Idh/MocA_oxidoreduct"/>
</dbReference>
<comment type="similarity">
    <text evidence="1">Belongs to the Gfo/Idh/MocA family.</text>
</comment>
<dbReference type="Pfam" id="PF22725">
    <property type="entry name" value="GFO_IDH_MocA_C3"/>
    <property type="match status" value="1"/>
</dbReference>
<reference evidence="4" key="1">
    <citation type="submission" date="2021-02" db="EMBL/GenBank/DDBJ databases">
        <authorList>
            <person name="Nowell W R."/>
        </authorList>
    </citation>
    <scope>NUCLEOTIDE SEQUENCE</scope>
</reference>
<protein>
    <recommendedName>
        <fullName evidence="6">Oxidoreductase</fullName>
    </recommendedName>
</protein>
<dbReference type="SUPFAM" id="SSF55347">
    <property type="entry name" value="Glyceraldehyde-3-phosphate dehydrogenase-like, C-terminal domain"/>
    <property type="match status" value="1"/>
</dbReference>
<dbReference type="Gene3D" id="3.30.360.10">
    <property type="entry name" value="Dihydrodipicolinate Reductase, domain 2"/>
    <property type="match status" value="1"/>
</dbReference>
<dbReference type="SUPFAM" id="SSF51735">
    <property type="entry name" value="NAD(P)-binding Rossmann-fold domains"/>
    <property type="match status" value="1"/>
</dbReference>
<dbReference type="AlphaFoldDB" id="A0A815GMF5"/>
<proteinExistence type="inferred from homology"/>
<dbReference type="InterPro" id="IPR036291">
    <property type="entry name" value="NAD(P)-bd_dom_sf"/>
</dbReference>
<dbReference type="GO" id="GO:0000166">
    <property type="term" value="F:nucleotide binding"/>
    <property type="evidence" value="ECO:0007669"/>
    <property type="project" value="InterPro"/>
</dbReference>
<dbReference type="PANTHER" id="PTHR43708:SF3">
    <property type="entry name" value="OXIDOREDUCTASE"/>
    <property type="match status" value="1"/>
</dbReference>
<dbReference type="InterPro" id="IPR055170">
    <property type="entry name" value="GFO_IDH_MocA-like_dom"/>
</dbReference>
<evidence type="ECO:0000256" key="1">
    <source>
        <dbReference type="ARBA" id="ARBA00010928"/>
    </source>
</evidence>
<accession>A0A815GMF5</accession>
<organism evidence="4 5">
    <name type="scientific">Rotaria sordida</name>
    <dbReference type="NCBI Taxonomy" id="392033"/>
    <lineage>
        <taxon>Eukaryota</taxon>
        <taxon>Metazoa</taxon>
        <taxon>Spiralia</taxon>
        <taxon>Gnathifera</taxon>
        <taxon>Rotifera</taxon>
        <taxon>Eurotatoria</taxon>
        <taxon>Bdelloidea</taxon>
        <taxon>Philodinida</taxon>
        <taxon>Philodinidae</taxon>
        <taxon>Rotaria</taxon>
    </lineage>
</organism>
<dbReference type="EMBL" id="CAJNOU010002691">
    <property type="protein sequence ID" value="CAF1341897.1"/>
    <property type="molecule type" value="Genomic_DNA"/>
</dbReference>
<evidence type="ECO:0000259" key="2">
    <source>
        <dbReference type="Pfam" id="PF01408"/>
    </source>
</evidence>
<sequence length="425" mass="47483">MSNDLKQSIYRLFSIHILLFENFSIFHNIKPLSQKSKMASSSNSMKKLRMGMIGGGPGAFIGAVHRTAACLDGEIELVCGAFSSDPEKSYEMGKQLGLPTNRVYGSYKEMIEQEQKLGGMDFVAIVTPNHIHYEPAVLALRAGFDVVLDKPICFSLDEARQLSRIVNETGRTLCLTHTYTGYPMVKQARQMIARNDLGLIRKVYVEYPQGWLSRDTINSKQAKWRLDPKQSGLAGCLGDIGIHVFNLAEYITGLRVTHVCADLRTVVQGRQLDDDASVLLRFNNGANGVLMASQICAGEENNLKIRVYGENGSIEWQHANCNTLTVRWLDSPAEIYRTGTEYLSQSAIHNARVPAGHPEGYIEAFANIYRNFGRTIRAKKNGETSLSEEWKDFPGVKEGIRGMAFIETCVANSKNDNEKWTELKE</sequence>
<comment type="caution">
    <text evidence="4">The sequence shown here is derived from an EMBL/GenBank/DDBJ whole genome shotgun (WGS) entry which is preliminary data.</text>
</comment>
<feature type="domain" description="GFO/IDH/MocA-like oxidoreductase" evidence="3">
    <location>
        <begin position="185"/>
        <end position="315"/>
    </location>
</feature>
<gene>
    <name evidence="4" type="ORF">SEV965_LOCUS28388</name>
</gene>
<dbReference type="Gene3D" id="3.40.50.720">
    <property type="entry name" value="NAD(P)-binding Rossmann-like Domain"/>
    <property type="match status" value="1"/>
</dbReference>
<feature type="domain" description="Gfo/Idh/MocA-like oxidoreductase N-terminal" evidence="2">
    <location>
        <begin position="49"/>
        <end position="175"/>
    </location>
</feature>